<dbReference type="InterPro" id="IPR018790">
    <property type="entry name" value="DUF2358"/>
</dbReference>
<name>A0ABP0MPN5_9DINO</name>
<reference evidence="1 2" key="1">
    <citation type="submission" date="2024-02" db="EMBL/GenBank/DDBJ databases">
        <authorList>
            <person name="Chen Y."/>
            <person name="Shah S."/>
            <person name="Dougan E. K."/>
            <person name="Thang M."/>
            <person name="Chan C."/>
        </authorList>
    </citation>
    <scope>NUCLEOTIDE SEQUENCE [LARGE SCALE GENOMIC DNA]</scope>
</reference>
<protein>
    <submittedName>
        <fullName evidence="1">Uncharacterized protein</fullName>
    </submittedName>
</protein>
<dbReference type="Pfam" id="PF10184">
    <property type="entry name" value="DUF2358"/>
    <property type="match status" value="1"/>
</dbReference>
<dbReference type="Proteomes" id="UP001642484">
    <property type="component" value="Unassembled WGS sequence"/>
</dbReference>
<keyword evidence="2" id="KW-1185">Reference proteome</keyword>
<organism evidence="1 2">
    <name type="scientific">Durusdinium trenchii</name>
    <dbReference type="NCBI Taxonomy" id="1381693"/>
    <lineage>
        <taxon>Eukaryota</taxon>
        <taxon>Sar</taxon>
        <taxon>Alveolata</taxon>
        <taxon>Dinophyceae</taxon>
        <taxon>Suessiales</taxon>
        <taxon>Symbiodiniaceae</taxon>
        <taxon>Durusdinium</taxon>
    </lineage>
</organism>
<dbReference type="EMBL" id="CAXAMN010018668">
    <property type="protein sequence ID" value="CAK9052792.1"/>
    <property type="molecule type" value="Genomic_DNA"/>
</dbReference>
<proteinExistence type="predicted"/>
<accession>A0ABP0MPN5</accession>
<evidence type="ECO:0000313" key="2">
    <source>
        <dbReference type="Proteomes" id="UP001642484"/>
    </source>
</evidence>
<evidence type="ECO:0000313" key="1">
    <source>
        <dbReference type="EMBL" id="CAK9052792.1"/>
    </source>
</evidence>
<sequence>MALSSRRVQDVASSSLRRARASGTTVVARGATRKLGLRHARQLHLSEARPFPQSSGPWGPWLALKDLALTKFPELPPDRPDEYRLSLGKITDTLRLDYQEFFQKQPDWSIYDQSVVLQLRKPWEEPKQLAGCKGTYVTILKGIRAFCHRILPDVPEVDCQVCDGRPYGCDLRVHWTFKGEVKFPVGEPHAVMISAISLYTLKRCSV</sequence>
<comment type="caution">
    <text evidence="1">The sequence shown here is derived from an EMBL/GenBank/DDBJ whole genome shotgun (WGS) entry which is preliminary data.</text>
</comment>
<gene>
    <name evidence="1" type="ORF">CCMP2556_LOCUS26598</name>
</gene>